<proteinExistence type="evidence at transcript level"/>
<evidence type="ECO:0000256" key="2">
    <source>
        <dbReference type="ARBA" id="ARBA00022692"/>
    </source>
</evidence>
<dbReference type="Pfam" id="PF03619">
    <property type="entry name" value="Solute_trans_a"/>
    <property type="match status" value="1"/>
</dbReference>
<dbReference type="SMART" id="SM01417">
    <property type="entry name" value="Solute_trans_a"/>
    <property type="match status" value="1"/>
</dbReference>
<comment type="subcellular location">
    <subcellularLocation>
        <location evidence="1">Membrane</location>
        <topology evidence="1">Multi-pass membrane protein</topology>
    </subcellularLocation>
</comment>
<feature type="transmembrane region" description="Helical" evidence="5">
    <location>
        <begin position="298"/>
        <end position="318"/>
    </location>
</feature>
<organism evidence="6">
    <name type="scientific">Hirondellea gigas</name>
    <dbReference type="NCBI Taxonomy" id="1518452"/>
    <lineage>
        <taxon>Eukaryota</taxon>
        <taxon>Metazoa</taxon>
        <taxon>Ecdysozoa</taxon>
        <taxon>Arthropoda</taxon>
        <taxon>Crustacea</taxon>
        <taxon>Multicrustacea</taxon>
        <taxon>Malacostraca</taxon>
        <taxon>Eumalacostraca</taxon>
        <taxon>Peracarida</taxon>
        <taxon>Amphipoda</taxon>
        <taxon>Amphilochidea</taxon>
        <taxon>Lysianassida</taxon>
        <taxon>Lysianassidira</taxon>
        <taxon>Lysianassoidea</taxon>
        <taxon>Lysianassidae</taxon>
        <taxon>Hirondellea</taxon>
    </lineage>
</organism>
<keyword evidence="4 5" id="KW-0472">Membrane</keyword>
<protein>
    <submittedName>
        <fullName evidence="6">Transmembrane protein 184C-like</fullName>
    </submittedName>
</protein>
<dbReference type="InterPro" id="IPR005178">
    <property type="entry name" value="Ostalpha/TMEM184C"/>
</dbReference>
<evidence type="ECO:0000256" key="5">
    <source>
        <dbReference type="SAM" id="Phobius"/>
    </source>
</evidence>
<feature type="transmembrane region" description="Helical" evidence="5">
    <location>
        <begin position="216"/>
        <end position="237"/>
    </location>
</feature>
<feature type="transmembrane region" description="Helical" evidence="5">
    <location>
        <begin position="92"/>
        <end position="111"/>
    </location>
</feature>
<feature type="transmembrane region" description="Helical" evidence="5">
    <location>
        <begin position="181"/>
        <end position="204"/>
    </location>
</feature>
<dbReference type="PANTHER" id="PTHR23423">
    <property type="entry name" value="ORGANIC SOLUTE TRANSPORTER-RELATED"/>
    <property type="match status" value="1"/>
</dbReference>
<evidence type="ECO:0000256" key="4">
    <source>
        <dbReference type="ARBA" id="ARBA00023136"/>
    </source>
</evidence>
<evidence type="ECO:0000313" key="7">
    <source>
        <dbReference type="EMBL" id="LAC22797.1"/>
    </source>
</evidence>
<name>A0A2P2I693_9CRUS</name>
<feature type="transmembrane region" description="Helical" evidence="5">
    <location>
        <begin position="123"/>
        <end position="139"/>
    </location>
</feature>
<evidence type="ECO:0000313" key="6">
    <source>
        <dbReference type="EMBL" id="LAB69543.1"/>
    </source>
</evidence>
<feature type="transmembrane region" description="Helical" evidence="5">
    <location>
        <begin position="258"/>
        <end position="278"/>
    </location>
</feature>
<feature type="transmembrane region" description="Helical" evidence="5">
    <location>
        <begin position="53"/>
        <end position="71"/>
    </location>
</feature>
<reference evidence="7" key="1">
    <citation type="submission" date="2017-11" db="EMBL/GenBank/DDBJ databases">
        <title>The sensing device of the deep-sea amphipod.</title>
        <authorList>
            <person name="Kobayashi H."/>
            <person name="Nagahama T."/>
            <person name="Arai W."/>
            <person name="Sasagawa Y."/>
            <person name="Umeda M."/>
            <person name="Hayashi T."/>
            <person name="Nikaido I."/>
            <person name="Watanabe H."/>
            <person name="Oguri K."/>
            <person name="Kitazato H."/>
            <person name="Fujioka K."/>
            <person name="Kido Y."/>
            <person name="Takami H."/>
        </authorList>
    </citation>
    <scope>NUCLEOTIDE SEQUENCE</scope>
    <source>
        <tissue evidence="7">Whole body</tissue>
    </source>
</reference>
<dbReference type="AlphaFoldDB" id="A0A2P2I693"/>
<dbReference type="EMBL" id="IACT01003561">
    <property type="protein sequence ID" value="LAC22797.1"/>
    <property type="molecule type" value="mRNA"/>
</dbReference>
<sequence>MCCSCCSNCQLLCSRWRLWIRPLVFVLYGAIILGVLPYIIYIMVQTGVNKFQFAWLVGGLFVFLTIPISLWQITHHLVNYTKPKLQKHIIRILWMVPVYALDSWLVLRFPSLSLYLDTARECYEAYVIYNFMMFLLNFLDQMVELDVVLDLKPQTNHFFPLCCLKPWPMGREFIHRCKHGILQYTVFHLMTTGVSFVCGLLNVYEEGNFSPTNAFVYLFVINNASQFVAMYCLVLFYKAMKEELQPMAPLAKFLCIKSVVFFSFFQGVAIMFLAKLGVITDVFGVSDEEELQRISNVLQNFLICVEMFIAAVVHHYAFSYKPYIDPDYESSNCCTAFLLIWDVSDVRSDIREHVTVVREGMKRHLTGNSSILRGGSTNGFSFSSHGGGGEDERTRLLAPHANTGALHTVYCATNDAEAALPHCTLTQGERSESEEAPEM</sequence>
<evidence type="ECO:0000256" key="1">
    <source>
        <dbReference type="ARBA" id="ARBA00004141"/>
    </source>
</evidence>
<accession>A0A2P2I693</accession>
<feature type="transmembrane region" description="Helical" evidence="5">
    <location>
        <begin position="23"/>
        <end position="41"/>
    </location>
</feature>
<reference evidence="6" key="2">
    <citation type="journal article" date="2018" name="Biosci. Biotechnol. Biochem.">
        <title>Polysaccharide hydrolase of the hadal zone amphipods Hirondellea gigas.</title>
        <authorList>
            <person name="Kobayashi H."/>
            <person name="Nagahama T."/>
            <person name="Arai W."/>
            <person name="Sasagawa Y."/>
            <person name="Umeda M."/>
            <person name="Hayashi T."/>
            <person name="Nikaido I."/>
            <person name="Watanabe H."/>
            <person name="Oguri K."/>
            <person name="Kitazato H."/>
            <person name="Fujioka K."/>
            <person name="Kido Y."/>
            <person name="Takami H."/>
        </authorList>
    </citation>
    <scope>NUCLEOTIDE SEQUENCE</scope>
    <source>
        <tissue evidence="6">Whole body</tissue>
    </source>
</reference>
<keyword evidence="2 5" id="KW-0812">Transmembrane</keyword>
<dbReference type="EMBL" id="IACF01003939">
    <property type="protein sequence ID" value="LAB69543.1"/>
    <property type="molecule type" value="mRNA"/>
</dbReference>
<dbReference type="GO" id="GO:0016020">
    <property type="term" value="C:membrane"/>
    <property type="evidence" value="ECO:0007669"/>
    <property type="project" value="UniProtKB-SubCell"/>
</dbReference>
<evidence type="ECO:0000256" key="3">
    <source>
        <dbReference type="ARBA" id="ARBA00022989"/>
    </source>
</evidence>
<keyword evidence="3 5" id="KW-1133">Transmembrane helix</keyword>